<gene>
    <name evidence="2" type="ORF">SAMN06295900_114135</name>
</gene>
<protein>
    <recommendedName>
        <fullName evidence="1">Contractile injection system tube protein N-terminal domain-containing protein</fullName>
    </recommendedName>
</protein>
<dbReference type="Pfam" id="PF19266">
    <property type="entry name" value="CIS_tube"/>
    <property type="match status" value="1"/>
</dbReference>
<dbReference type="AlphaFoldDB" id="A0A1X7GA87"/>
<dbReference type="Proteomes" id="UP000192911">
    <property type="component" value="Unassembled WGS sequence"/>
</dbReference>
<feature type="domain" description="Contractile injection system tube protein N-terminal" evidence="1">
    <location>
        <begin position="34"/>
        <end position="160"/>
    </location>
</feature>
<reference evidence="3" key="1">
    <citation type="submission" date="2017-04" db="EMBL/GenBank/DDBJ databases">
        <authorList>
            <person name="Varghese N."/>
            <person name="Submissions S."/>
        </authorList>
    </citation>
    <scope>NUCLEOTIDE SEQUENCE [LARGE SCALE GENOMIC DNA]</scope>
    <source>
        <strain evidence="3">Ballard 720</strain>
    </source>
</reference>
<dbReference type="STRING" id="28094.SAMN06295900_114135"/>
<dbReference type="InterPro" id="IPR045361">
    <property type="entry name" value="CIS_tube_prot_N"/>
</dbReference>
<organism evidence="2 3">
    <name type="scientific">Trinickia caryophylli</name>
    <name type="common">Paraburkholderia caryophylli</name>
    <dbReference type="NCBI Taxonomy" id="28094"/>
    <lineage>
        <taxon>Bacteria</taxon>
        <taxon>Pseudomonadati</taxon>
        <taxon>Pseudomonadota</taxon>
        <taxon>Betaproteobacteria</taxon>
        <taxon>Burkholderiales</taxon>
        <taxon>Burkholderiaceae</taxon>
        <taxon>Trinickia</taxon>
    </lineage>
</organism>
<dbReference type="RefSeq" id="WP_233211974.1">
    <property type="nucleotide sequence ID" value="NZ_BSQD01000013.1"/>
</dbReference>
<evidence type="ECO:0000313" key="2">
    <source>
        <dbReference type="EMBL" id="SMF66630.1"/>
    </source>
</evidence>
<evidence type="ECO:0000259" key="1">
    <source>
        <dbReference type="Pfam" id="PF19266"/>
    </source>
</evidence>
<accession>A0A1X7GA87</accession>
<sequence>MLARNTMALGGLSWPGGLARAHIVVEGTGGELGKQRINVMYNPTDLSLGQRAVVDGWGKNVMFHRTEPEDLVVSLFFDTFEDKTDVRVWTNKILALTEPRPSSRKGPKVPPTVRFAWADNLFTGIVIHVAQKFTMFLATGMPVRAELTVTFKEVLTDAQELAARGLDNCRKLWTVAATDRLDSIAYAALGDAAQWRLIADANGIYDPAGFPGPQWTGAIIAIPDTHGETFEPPGASDYV</sequence>
<dbReference type="EMBL" id="FXAH01000014">
    <property type="protein sequence ID" value="SMF66630.1"/>
    <property type="molecule type" value="Genomic_DNA"/>
</dbReference>
<evidence type="ECO:0000313" key="3">
    <source>
        <dbReference type="Proteomes" id="UP000192911"/>
    </source>
</evidence>
<proteinExistence type="predicted"/>
<dbReference type="GeneID" id="95551814"/>
<keyword evidence="3" id="KW-1185">Reference proteome</keyword>
<name>A0A1X7GA87_TRICW</name>